<organism evidence="1 2">
    <name type="scientific">Prosthecobacter dejongeii</name>
    <dbReference type="NCBI Taxonomy" id="48465"/>
    <lineage>
        <taxon>Bacteria</taxon>
        <taxon>Pseudomonadati</taxon>
        <taxon>Verrucomicrobiota</taxon>
        <taxon>Verrucomicrobiia</taxon>
        <taxon>Verrucomicrobiales</taxon>
        <taxon>Verrucomicrobiaceae</taxon>
        <taxon>Prosthecobacter</taxon>
    </lineage>
</organism>
<comment type="caution">
    <text evidence="1">The sequence shown here is derived from an EMBL/GenBank/DDBJ whole genome shotgun (WGS) entry which is preliminary data.</text>
</comment>
<dbReference type="Proteomes" id="UP000534294">
    <property type="component" value="Unassembled WGS sequence"/>
</dbReference>
<gene>
    <name evidence="1" type="ORF">HNQ64_002221</name>
</gene>
<dbReference type="PANTHER" id="PTHR34547">
    <property type="entry name" value="YACP-LIKE NYN DOMAIN PROTEIN"/>
    <property type="match status" value="1"/>
</dbReference>
<dbReference type="PANTHER" id="PTHR34547:SF1">
    <property type="entry name" value="YACP-LIKE NYN DOMAIN PROTEIN"/>
    <property type="match status" value="1"/>
</dbReference>
<dbReference type="InterPro" id="IPR010298">
    <property type="entry name" value="YacP-like"/>
</dbReference>
<protein>
    <submittedName>
        <fullName evidence="1">Putative RNA-binding protein with PIN domain</fullName>
    </submittedName>
</protein>
<evidence type="ECO:0000313" key="2">
    <source>
        <dbReference type="Proteomes" id="UP000534294"/>
    </source>
</evidence>
<evidence type="ECO:0000313" key="1">
    <source>
        <dbReference type="EMBL" id="MBB5037963.1"/>
    </source>
</evidence>
<proteinExistence type="predicted"/>
<sequence>MPALAYLLVDGHSVMHAWPELKKDQRSAGRRHLARLELMKRLRTYQDMSGKQVVVVFDGTHSQRSEEREPEGLQVIYAEAATTADAILERLANRYAKQHPMQVVSADGMVRETILACGADWTSPEVLKTLCEDAERTLGEAIKKRSSGK</sequence>
<keyword evidence="2" id="KW-1185">Reference proteome</keyword>
<dbReference type="EMBL" id="JACHIF010000004">
    <property type="protein sequence ID" value="MBB5037963.1"/>
    <property type="molecule type" value="Genomic_DNA"/>
</dbReference>
<name>A0A7W7YKN8_9BACT</name>
<dbReference type="AlphaFoldDB" id="A0A7W7YKN8"/>
<accession>A0A7W7YKN8</accession>
<reference evidence="1 2" key="1">
    <citation type="submission" date="2020-08" db="EMBL/GenBank/DDBJ databases">
        <title>Genomic Encyclopedia of Type Strains, Phase IV (KMG-IV): sequencing the most valuable type-strain genomes for metagenomic binning, comparative biology and taxonomic classification.</title>
        <authorList>
            <person name="Goeker M."/>
        </authorList>
    </citation>
    <scope>NUCLEOTIDE SEQUENCE [LARGE SCALE GENOMIC DNA]</scope>
    <source>
        <strain evidence="1 2">DSM 12251</strain>
    </source>
</reference>
<dbReference type="RefSeq" id="WP_184208349.1">
    <property type="nucleotide sequence ID" value="NZ_JACHIF010000004.1"/>
</dbReference>
<dbReference type="Pfam" id="PF05991">
    <property type="entry name" value="NYN_YacP"/>
    <property type="match status" value="1"/>
</dbReference>